<reference evidence="2 3" key="1">
    <citation type="submission" date="2015-11" db="EMBL/GenBank/DDBJ databases">
        <title>Bacillus caseinolyticus sp nov.</title>
        <authorList>
            <person name="Dastager S.G."/>
            <person name="Mawlankar R."/>
        </authorList>
    </citation>
    <scope>NUCLEOTIDE SEQUENCE [LARGE SCALE GENOMIC DNA]</scope>
    <source>
        <strain evidence="2 3">SGD-V-76</strain>
    </source>
</reference>
<feature type="transmembrane region" description="Helical" evidence="1">
    <location>
        <begin position="53"/>
        <end position="71"/>
    </location>
</feature>
<keyword evidence="3" id="KW-1185">Reference proteome</keyword>
<accession>A0A0V8JHD8</accession>
<organism evidence="2 3">
    <name type="scientific">Priestia veravalensis</name>
    <dbReference type="NCBI Taxonomy" id="1414648"/>
    <lineage>
        <taxon>Bacteria</taxon>
        <taxon>Bacillati</taxon>
        <taxon>Bacillota</taxon>
        <taxon>Bacilli</taxon>
        <taxon>Bacillales</taxon>
        <taxon>Bacillaceae</taxon>
        <taxon>Priestia</taxon>
    </lineage>
</organism>
<dbReference type="RefSeq" id="WP_025911774.1">
    <property type="nucleotide sequence ID" value="NZ_KQ758697.1"/>
</dbReference>
<proteinExistence type="predicted"/>
<evidence type="ECO:0000313" key="2">
    <source>
        <dbReference type="EMBL" id="KSU86482.1"/>
    </source>
</evidence>
<dbReference type="GeneID" id="93681465"/>
<protein>
    <recommendedName>
        <fullName evidence="4">Phosphatidate cytidylyltransferase</fullName>
    </recommendedName>
</protein>
<evidence type="ECO:0000313" key="3">
    <source>
        <dbReference type="Proteomes" id="UP000053681"/>
    </source>
</evidence>
<keyword evidence="1" id="KW-1133">Transmembrane helix</keyword>
<comment type="caution">
    <text evidence="2">The sequence shown here is derived from an EMBL/GenBank/DDBJ whole genome shotgun (WGS) entry which is preliminary data.</text>
</comment>
<dbReference type="AlphaFoldDB" id="A0A0V8JHD8"/>
<evidence type="ECO:0000256" key="1">
    <source>
        <dbReference type="SAM" id="Phobius"/>
    </source>
</evidence>
<keyword evidence="1" id="KW-0812">Transmembrane</keyword>
<dbReference type="EMBL" id="LNQP01000082">
    <property type="protein sequence ID" value="KSU86482.1"/>
    <property type="molecule type" value="Genomic_DNA"/>
</dbReference>
<dbReference type="Proteomes" id="UP000053681">
    <property type="component" value="Unassembled WGS sequence"/>
</dbReference>
<sequence length="72" mass="8049">MTEAKKSMFLSIIYAVIILSVYFFNLPLWIALVILAIIIAFELFLAIKKGDKFKMSINAVTLGLIILAAIML</sequence>
<feature type="transmembrane region" description="Helical" evidence="1">
    <location>
        <begin position="7"/>
        <end position="23"/>
    </location>
</feature>
<keyword evidence="1" id="KW-0472">Membrane</keyword>
<feature type="transmembrane region" description="Helical" evidence="1">
    <location>
        <begin position="29"/>
        <end position="46"/>
    </location>
</feature>
<gene>
    <name evidence="2" type="ORF">AS180_18395</name>
</gene>
<evidence type="ECO:0008006" key="4">
    <source>
        <dbReference type="Google" id="ProtNLM"/>
    </source>
</evidence>
<name>A0A0V8JHD8_9BACI</name>